<dbReference type="OrthoDB" id="6048622at2"/>
<dbReference type="Gene3D" id="1.10.1370.20">
    <property type="entry name" value="Oligoendopeptidase f, C-terminal domain"/>
    <property type="match status" value="1"/>
</dbReference>
<keyword evidence="7" id="KW-0732">Signal</keyword>
<name>A0A369UHW6_9GAMM</name>
<dbReference type="Proteomes" id="UP000253782">
    <property type="component" value="Unassembled WGS sequence"/>
</dbReference>
<feature type="signal peptide" evidence="7">
    <location>
        <begin position="1"/>
        <end position="21"/>
    </location>
</feature>
<reference evidence="9 10" key="1">
    <citation type="submission" date="2018-07" db="EMBL/GenBank/DDBJ databases">
        <title>Dyella tabacisoli L4-6T, whole genome shotgun sequence.</title>
        <authorList>
            <person name="Zhou X.-K."/>
            <person name="Li W.-J."/>
            <person name="Duan Y.-Q."/>
        </authorList>
    </citation>
    <scope>NUCLEOTIDE SEQUENCE [LARGE SCALE GENOMIC DNA]</scope>
    <source>
        <strain evidence="9 10">L4-6</strain>
    </source>
</reference>
<dbReference type="GO" id="GO:0046872">
    <property type="term" value="F:metal ion binding"/>
    <property type="evidence" value="ECO:0007669"/>
    <property type="project" value="UniProtKB-UniRule"/>
</dbReference>
<keyword evidence="10" id="KW-1185">Reference proteome</keyword>
<evidence type="ECO:0000256" key="4">
    <source>
        <dbReference type="ARBA" id="ARBA00022833"/>
    </source>
</evidence>
<evidence type="ECO:0000256" key="6">
    <source>
        <dbReference type="RuleBase" id="RU003435"/>
    </source>
</evidence>
<feature type="domain" description="Peptidase M3A/M3B catalytic" evidence="8">
    <location>
        <begin position="219"/>
        <end position="603"/>
    </location>
</feature>
<evidence type="ECO:0000256" key="2">
    <source>
        <dbReference type="ARBA" id="ARBA00022723"/>
    </source>
</evidence>
<proteinExistence type="inferred from homology"/>
<keyword evidence="1 6" id="KW-0645">Protease</keyword>
<evidence type="ECO:0000313" key="9">
    <source>
        <dbReference type="EMBL" id="RDD80344.1"/>
    </source>
</evidence>
<dbReference type="Gene3D" id="1.20.140.70">
    <property type="entry name" value="Oligopeptidase f, N-terminal domain"/>
    <property type="match status" value="1"/>
</dbReference>
<comment type="similarity">
    <text evidence="6">Belongs to the peptidase M3 family.</text>
</comment>
<dbReference type="EMBL" id="QQAH01000018">
    <property type="protein sequence ID" value="RDD80344.1"/>
    <property type="molecule type" value="Genomic_DNA"/>
</dbReference>
<sequence>MNRAMACVGLAWLMSMFPAISKAELPAGVGASAATHHIDQTAYFESSAVEQAQREHLLADMAAFAAQSSADAQALLNYLHHAESLLVACRRHSAYLHLRSAMDIEDRVTADALDQVDNAAGRLATATRTTLRGLGTAGFAKVVAAEPALGRYAYLQQQAVRGLPHELPEAQQTILDEVADPATTAFWTLYQQTRRSTDFGKVRMADAEWDVDKDAKALAINPDRAVRRDAWQRRWDGYAGRADIYAGILLSVVRMNDRTARLQHYKDAPSAAYFERQLSREAVNDTLMAVAAQAKVMQAYQRLRAANVTAMTGISEVRSWDLALPAPGFAAPQFTFEQIRVTALQALTPLGQDYVAGFGALLDPSQGRMDLVAEQGKRVDDGFSISAPGVATGLFVGRYSGDLAGARVVIHEGGHAMHAQLMNEQGVSPFYEHGPSWMSETIAILNELLLYDHLHRSASDPRAKAYYLQALLDDMTFQIFTSAEESDLEQSIYDGVVAGKLKNASDLDALTLATMSKYEIWPAYEPQLAHTWMTKRLMYQDPLYLVNYLYAGLLATKMFAMAQHDPADFQRRYMALLRNGFNAPPEDMLRTFFGRDVLPREWVADDMAVLKQKIQVLERIYKQIEPGANAQTRITTPDTPARHQ</sequence>
<organism evidence="9 10">
    <name type="scientific">Dyella tabacisoli</name>
    <dbReference type="NCBI Taxonomy" id="2282381"/>
    <lineage>
        <taxon>Bacteria</taxon>
        <taxon>Pseudomonadati</taxon>
        <taxon>Pseudomonadota</taxon>
        <taxon>Gammaproteobacteria</taxon>
        <taxon>Lysobacterales</taxon>
        <taxon>Rhodanobacteraceae</taxon>
        <taxon>Dyella</taxon>
    </lineage>
</organism>
<protein>
    <submittedName>
        <fullName evidence="9">Peptidase</fullName>
    </submittedName>
</protein>
<keyword evidence="4 6" id="KW-0862">Zinc</keyword>
<evidence type="ECO:0000256" key="1">
    <source>
        <dbReference type="ARBA" id="ARBA00022670"/>
    </source>
</evidence>
<evidence type="ECO:0000313" key="10">
    <source>
        <dbReference type="Proteomes" id="UP000253782"/>
    </source>
</evidence>
<keyword evidence="5 6" id="KW-0482">Metalloprotease</keyword>
<dbReference type="SUPFAM" id="SSF55486">
    <property type="entry name" value="Metalloproteases ('zincins'), catalytic domain"/>
    <property type="match status" value="1"/>
</dbReference>
<evidence type="ECO:0000256" key="7">
    <source>
        <dbReference type="SAM" id="SignalP"/>
    </source>
</evidence>
<evidence type="ECO:0000256" key="3">
    <source>
        <dbReference type="ARBA" id="ARBA00022801"/>
    </source>
</evidence>
<dbReference type="GO" id="GO:0006508">
    <property type="term" value="P:proteolysis"/>
    <property type="evidence" value="ECO:0007669"/>
    <property type="project" value="UniProtKB-KW"/>
</dbReference>
<dbReference type="GO" id="GO:0004222">
    <property type="term" value="F:metalloendopeptidase activity"/>
    <property type="evidence" value="ECO:0007669"/>
    <property type="project" value="InterPro"/>
</dbReference>
<evidence type="ECO:0000256" key="5">
    <source>
        <dbReference type="ARBA" id="ARBA00023049"/>
    </source>
</evidence>
<gene>
    <name evidence="9" type="ORF">DVJ77_18020</name>
</gene>
<comment type="cofactor">
    <cofactor evidence="6">
        <name>Zn(2+)</name>
        <dbReference type="ChEBI" id="CHEBI:29105"/>
    </cofactor>
    <text evidence="6">Binds 1 zinc ion.</text>
</comment>
<feature type="chain" id="PRO_5017060460" evidence="7">
    <location>
        <begin position="22"/>
        <end position="644"/>
    </location>
</feature>
<dbReference type="AlphaFoldDB" id="A0A369UHW6"/>
<dbReference type="InterPro" id="IPR042088">
    <property type="entry name" value="OligoPept_F_C"/>
</dbReference>
<dbReference type="InterPro" id="IPR001567">
    <property type="entry name" value="Pept_M3A_M3B_dom"/>
</dbReference>
<comment type="caution">
    <text evidence="9">The sequence shown here is derived from an EMBL/GenBank/DDBJ whole genome shotgun (WGS) entry which is preliminary data.</text>
</comment>
<evidence type="ECO:0000259" key="8">
    <source>
        <dbReference type="Pfam" id="PF01432"/>
    </source>
</evidence>
<keyword evidence="2 6" id="KW-0479">Metal-binding</keyword>
<keyword evidence="3 6" id="KW-0378">Hydrolase</keyword>
<accession>A0A369UHW6</accession>
<dbReference type="Pfam" id="PF01432">
    <property type="entry name" value="Peptidase_M3"/>
    <property type="match status" value="1"/>
</dbReference>